<feature type="domain" description="TRPM-like" evidence="13">
    <location>
        <begin position="459"/>
        <end position="726"/>
    </location>
</feature>
<dbReference type="GO" id="GO:0099604">
    <property type="term" value="F:ligand-gated calcium channel activity"/>
    <property type="evidence" value="ECO:0007669"/>
    <property type="project" value="TreeGrafter"/>
</dbReference>
<feature type="compositionally biased region" description="Basic and acidic residues" evidence="10">
    <location>
        <begin position="584"/>
        <end position="612"/>
    </location>
</feature>
<dbReference type="InterPro" id="IPR041491">
    <property type="entry name" value="TRPM_SLOG"/>
</dbReference>
<keyword evidence="4" id="KW-0677">Repeat</keyword>
<dbReference type="Pfam" id="PF25508">
    <property type="entry name" value="TRPM2"/>
    <property type="match status" value="1"/>
</dbReference>
<evidence type="ECO:0000256" key="3">
    <source>
        <dbReference type="ARBA" id="ARBA00022692"/>
    </source>
</evidence>
<gene>
    <name evidence="14" type="ORF">OXD698_LOCUS12949</name>
</gene>
<dbReference type="Pfam" id="PF01436">
    <property type="entry name" value="NHL"/>
    <property type="match status" value="1"/>
</dbReference>
<feature type="compositionally biased region" description="Basic and acidic residues" evidence="10">
    <location>
        <begin position="1171"/>
        <end position="1185"/>
    </location>
</feature>
<dbReference type="InterPro" id="IPR050927">
    <property type="entry name" value="TRPM"/>
</dbReference>
<evidence type="ECO:0000313" key="14">
    <source>
        <dbReference type="EMBL" id="CAF3710851.1"/>
    </source>
</evidence>
<dbReference type="GO" id="GO:0005886">
    <property type="term" value="C:plasma membrane"/>
    <property type="evidence" value="ECO:0007669"/>
    <property type="project" value="TreeGrafter"/>
</dbReference>
<feature type="transmembrane region" description="Helical" evidence="11">
    <location>
        <begin position="851"/>
        <end position="871"/>
    </location>
</feature>
<dbReference type="PANTHER" id="PTHR13800">
    <property type="entry name" value="TRANSIENT RECEPTOR POTENTIAL CATION CHANNEL, SUBFAMILY M, MEMBER 6"/>
    <property type="match status" value="1"/>
</dbReference>
<dbReference type="InterPro" id="IPR011042">
    <property type="entry name" value="6-blade_b-propeller_TolB-like"/>
</dbReference>
<feature type="transmembrane region" description="Helical" evidence="11">
    <location>
        <begin position="969"/>
        <end position="989"/>
    </location>
</feature>
<feature type="region of interest" description="Disordered" evidence="10">
    <location>
        <begin position="1171"/>
        <end position="1195"/>
    </location>
</feature>
<keyword evidence="2" id="KW-0813">Transport</keyword>
<dbReference type="InterPro" id="IPR001258">
    <property type="entry name" value="NHL_repeat"/>
</dbReference>
<keyword evidence="5 11" id="KW-1133">Transmembrane helix</keyword>
<keyword evidence="6" id="KW-0406">Ion transport</keyword>
<evidence type="ECO:0000259" key="13">
    <source>
        <dbReference type="Pfam" id="PF25508"/>
    </source>
</evidence>
<keyword evidence="8" id="KW-0407">Ion channel</keyword>
<evidence type="ECO:0000256" key="6">
    <source>
        <dbReference type="ARBA" id="ARBA00023065"/>
    </source>
</evidence>
<evidence type="ECO:0000256" key="4">
    <source>
        <dbReference type="ARBA" id="ARBA00022737"/>
    </source>
</evidence>
<accession>A0A818VDM1</accession>
<evidence type="ECO:0000256" key="2">
    <source>
        <dbReference type="ARBA" id="ARBA00022448"/>
    </source>
</evidence>
<feature type="transmembrane region" description="Helical" evidence="11">
    <location>
        <begin position="1096"/>
        <end position="1115"/>
    </location>
</feature>
<dbReference type="SUPFAM" id="SSF63825">
    <property type="entry name" value="YWTD domain"/>
    <property type="match status" value="1"/>
</dbReference>
<feature type="transmembrane region" description="Helical" evidence="11">
    <location>
        <begin position="1043"/>
        <end position="1064"/>
    </location>
</feature>
<evidence type="ECO:0000256" key="9">
    <source>
        <dbReference type="PROSITE-ProRule" id="PRU00504"/>
    </source>
</evidence>
<evidence type="ECO:0000256" key="11">
    <source>
        <dbReference type="SAM" id="Phobius"/>
    </source>
</evidence>
<organism evidence="14 15">
    <name type="scientific">Adineta steineri</name>
    <dbReference type="NCBI Taxonomy" id="433720"/>
    <lineage>
        <taxon>Eukaryota</taxon>
        <taxon>Metazoa</taxon>
        <taxon>Spiralia</taxon>
        <taxon>Gnathifera</taxon>
        <taxon>Rotifera</taxon>
        <taxon>Eurotatoria</taxon>
        <taxon>Bdelloidea</taxon>
        <taxon>Adinetida</taxon>
        <taxon>Adinetidae</taxon>
        <taxon>Adineta</taxon>
    </lineage>
</organism>
<reference evidence="14" key="1">
    <citation type="submission" date="2021-02" db="EMBL/GenBank/DDBJ databases">
        <authorList>
            <person name="Nowell W R."/>
        </authorList>
    </citation>
    <scope>NUCLEOTIDE SEQUENCE</scope>
</reference>
<evidence type="ECO:0000256" key="10">
    <source>
        <dbReference type="SAM" id="MobiDB-lite"/>
    </source>
</evidence>
<protein>
    <submittedName>
        <fullName evidence="14">Uncharacterized protein</fullName>
    </submittedName>
</protein>
<sequence length="1545" mass="177441">MESNESWENLISRATKAEQIVCRTCKIYNQKIRTPRDDANKKCCCGRLVRRHSFDGECLSQKINKNNAEIPNSPKVFRHQHSTTVPVTIYGTLKSTGSVGCKYIRIDHQLDAEPIYDLLVNDCGSTKPTLILSVYGGAKYFTMTEKLEKEIIRGIIDAAATSSAWILTTGINNGVSKLIGEGISHYRLLKANPNKIICIGLTKWGTINESTRFELKHTTKGYPLELRRRQISDNDADTDETIERNHTHCILFDDGKLSGYLSDEQRRDLVKEACEDKYHKCYGVTVIVEGGRNTIEVLKNDIRKKRPIVFIEDSGRLADVFASLINQTADAKNDQQFIPPDEVVRKALAEFFPSLDKGEISGITKGIQEILKKENRHLLNVFRMDRDKSVAETIFKAIFTMKNKQNEINYSSRQADEKQNQDQQHTKDEDRLLDLASQWNYFDGALSILKRRQHTTGNNEKIKELFRESLIKNRPVFVEYFLAAGFDPLKLLDIQRVEQQRHARLLKLYEDTYKEINKSNRSYIEELFGQSAATPIETLDIKLNKFIGSFIEAIYSKEYNTYTKRICIDLTNRVCGCCSSPQVSRKDNKDTQSQDPQNDNKDAQSQDQQSDKEDLLGKNKLIRDLFLFSVFMDMPEMAKILLIHQQSRICAALIASAIFKRYSKKSLTVNLKEKFQIQADDFGKYAADFINDCYKYNERSACELLLRQVPLFGNITCMQIAISSESIQLVGTACFDQTLTQVWYNKLSMTNNQTLTRPSQFLSIITFGLLAPWIISYREKETNTQDISLSSKGINYYADEESTKKYWTRFRYFHGSPFIRMCYHFISYIWFLLVFSYMMLYHLDSPDTLGIPHWTEIYVIITVSTMFCEEIRKLTHEYKYRMVERWGSTGSTILTVSTNIFYIAPYLLFYLGLIFRYAGYDDKIFTAGRIIWAFDLELWYLSSLKFVVALKHVGPRLFMLRNMLRDLAAFFYIIFIAIAAYGVVSRALILYRQIPFTGSDILREIFYEPYWFIYGDVSDKDLLDQIISDGTQSLIAEATATHVLLAFHMLFINILILNLLIAVFTDTIDKVKENTEFYWRYQRYSFIREYFEQPPCAYAPLIIVSHIILLIRYIYSKLSYKGTEVNDHTSESITLLRNFKMIAAPDTLISERWDAFESAATHNCARSKVEKATKSDHLLPDDDHSQSTTSTNESEMMKAISDQQRKMNEIDKQMQDLSQKVTQSLQWIIDAMARVKMNDRNKEPPLLTSTSVGDKQIKWKQNGIISAGGNEEGDQLNQLSSPNGIFIDHHNNIFIADFGNHRITKWKYDSNNVQIIAGGNDQLSRPADMIVDKQNNSLIIADTGNRRVIKWSLQNQRIQQILISDIDCFGLSIDKNGFIYVSDIVNNEVRQWKEGDANGTIVAGGNEKGSDHNQLNCPGFIFVDGDDSLYVSDWYNHRVMKWTKNAEKGIIVAGGKGKGSSLKQLSEPQGVIVDHLGQIYVADGGNHRVMRWCQGQKEGEIIVGGNGQGDESNQLNNPYGLSFDDEENLYVVDWGNYRIMKYEKK</sequence>
<evidence type="ECO:0000256" key="8">
    <source>
        <dbReference type="ARBA" id="ARBA00023303"/>
    </source>
</evidence>
<feature type="domain" description="TRPM SLOG" evidence="12">
    <location>
        <begin position="102"/>
        <end position="339"/>
    </location>
</feature>
<dbReference type="PANTHER" id="PTHR13800:SF12">
    <property type="entry name" value="TRANSIENT RECEPTOR POTENTIAL CATION CHANNEL SUBFAMILY M MEMBER-LIKE 2"/>
    <property type="match status" value="1"/>
</dbReference>
<keyword evidence="7 11" id="KW-0472">Membrane</keyword>
<feature type="repeat" description="NHL" evidence="9">
    <location>
        <begin position="1458"/>
        <end position="1489"/>
    </location>
</feature>
<dbReference type="PROSITE" id="PS51125">
    <property type="entry name" value="NHL"/>
    <property type="match status" value="2"/>
</dbReference>
<feature type="transmembrane region" description="Helical" evidence="11">
    <location>
        <begin position="892"/>
        <end position="918"/>
    </location>
</feature>
<feature type="transmembrane region" description="Helical" evidence="11">
    <location>
        <begin position="818"/>
        <end position="839"/>
    </location>
</feature>
<dbReference type="InterPro" id="IPR057366">
    <property type="entry name" value="TRPM-like"/>
</dbReference>
<name>A0A818VDM1_9BILA</name>
<dbReference type="Gene3D" id="2.120.10.30">
    <property type="entry name" value="TolB, C-terminal domain"/>
    <property type="match status" value="2"/>
</dbReference>
<evidence type="ECO:0000259" key="12">
    <source>
        <dbReference type="Pfam" id="PF18139"/>
    </source>
</evidence>
<proteinExistence type="predicted"/>
<keyword evidence="3 11" id="KW-0812">Transmembrane</keyword>
<dbReference type="CDD" id="cd05819">
    <property type="entry name" value="NHL"/>
    <property type="match status" value="1"/>
</dbReference>
<evidence type="ECO:0000256" key="5">
    <source>
        <dbReference type="ARBA" id="ARBA00022989"/>
    </source>
</evidence>
<feature type="transmembrane region" description="Helical" evidence="11">
    <location>
        <begin position="930"/>
        <end position="948"/>
    </location>
</feature>
<evidence type="ECO:0000313" key="15">
    <source>
        <dbReference type="Proteomes" id="UP000663844"/>
    </source>
</evidence>
<dbReference type="Proteomes" id="UP000663844">
    <property type="component" value="Unassembled WGS sequence"/>
</dbReference>
<evidence type="ECO:0000256" key="7">
    <source>
        <dbReference type="ARBA" id="ARBA00023136"/>
    </source>
</evidence>
<feature type="repeat" description="NHL" evidence="9">
    <location>
        <begin position="1278"/>
        <end position="1309"/>
    </location>
</feature>
<feature type="transmembrane region" description="Helical" evidence="11">
    <location>
        <begin position="758"/>
        <end position="775"/>
    </location>
</feature>
<comment type="subcellular location">
    <subcellularLocation>
        <location evidence="1">Membrane</location>
        <topology evidence="1">Multi-pass membrane protein</topology>
    </subcellularLocation>
</comment>
<dbReference type="Pfam" id="PF18139">
    <property type="entry name" value="LSDAT_euk"/>
    <property type="match status" value="1"/>
</dbReference>
<feature type="region of interest" description="Disordered" evidence="10">
    <location>
        <begin position="580"/>
        <end position="612"/>
    </location>
</feature>
<dbReference type="EMBL" id="CAJOAZ010000771">
    <property type="protein sequence ID" value="CAF3710851.1"/>
    <property type="molecule type" value="Genomic_DNA"/>
</dbReference>
<evidence type="ECO:0000256" key="1">
    <source>
        <dbReference type="ARBA" id="ARBA00004141"/>
    </source>
</evidence>
<comment type="caution">
    <text evidence="14">The sequence shown here is derived from an EMBL/GenBank/DDBJ whole genome shotgun (WGS) entry which is preliminary data.</text>
</comment>